<keyword evidence="7" id="KW-0472">Membrane</keyword>
<keyword evidence="11" id="KW-1185">Reference proteome</keyword>
<feature type="domain" description="RCK C-terminal" evidence="9">
    <location>
        <begin position="571"/>
        <end position="655"/>
    </location>
</feature>
<evidence type="ECO:0000256" key="5">
    <source>
        <dbReference type="ARBA" id="ARBA00022692"/>
    </source>
</evidence>
<dbReference type="KEGG" id="msch:N508_000391"/>
<evidence type="ECO:0000256" key="6">
    <source>
        <dbReference type="ARBA" id="ARBA00022989"/>
    </source>
</evidence>
<name>V2Q9K8_9BACT</name>
<evidence type="ECO:0000256" key="3">
    <source>
        <dbReference type="ARBA" id="ARBA00022448"/>
    </source>
</evidence>
<reference evidence="10" key="1">
    <citation type="journal article" date="2014" name="Genome Announc.">
        <title>Draft genome sequences of the altered schaedler flora, a defined bacterial community from gnotobiotic mice.</title>
        <authorList>
            <person name="Wannemuehler M.J."/>
            <person name="Overstreet A.M."/>
            <person name="Ward D.V."/>
            <person name="Phillips G.J."/>
        </authorList>
    </citation>
    <scope>NUCLEOTIDE SEQUENCE</scope>
    <source>
        <strain evidence="10">ASF457</strain>
    </source>
</reference>
<dbReference type="PROSITE" id="PS51201">
    <property type="entry name" value="RCK_N"/>
    <property type="match status" value="1"/>
</dbReference>
<keyword evidence="4" id="KW-0633">Potassium transport</keyword>
<reference evidence="10" key="2">
    <citation type="submission" date="2022-05" db="EMBL/GenBank/DDBJ databases">
        <authorList>
            <person name="Proctor A.L."/>
            <person name="Phillips G.J."/>
            <person name="Wannemuehler M.J."/>
        </authorList>
    </citation>
    <scope>NUCLEOTIDE SEQUENCE</scope>
    <source>
        <strain evidence="10">ASF457</strain>
    </source>
</reference>
<evidence type="ECO:0000256" key="2">
    <source>
        <dbReference type="ARBA" id="ARBA00005551"/>
    </source>
</evidence>
<dbReference type="InterPro" id="IPR036291">
    <property type="entry name" value="NAD(P)-bd_dom_sf"/>
</dbReference>
<dbReference type="InterPro" id="IPR006153">
    <property type="entry name" value="Cation/H_exchanger_TM"/>
</dbReference>
<dbReference type="GO" id="GO:0008324">
    <property type="term" value="F:monoatomic cation transmembrane transporter activity"/>
    <property type="evidence" value="ECO:0007669"/>
    <property type="project" value="InterPro"/>
</dbReference>
<reference evidence="10" key="3">
    <citation type="submission" date="2022-06" db="EMBL/GenBank/DDBJ databases">
        <title>Resources to Facilitate Use of the Altered Schaedler Flora (ASF) Mouse Model to Study Microbiome Function.</title>
        <authorList>
            <person name="Proctor A."/>
            <person name="Parvinroo S."/>
            <person name="Richie T."/>
            <person name="Jia X."/>
            <person name="Lee S.T.M."/>
            <person name="Karp P.D."/>
            <person name="Paley S."/>
            <person name="Kostic A.D."/>
            <person name="Pierre J.F."/>
            <person name="Wannemuehler M.J."/>
            <person name="Phillips G.J."/>
        </authorList>
    </citation>
    <scope>NUCLEOTIDE SEQUENCE</scope>
    <source>
        <strain evidence="10">ASF457</strain>
    </source>
</reference>
<dbReference type="Pfam" id="PF00999">
    <property type="entry name" value="Na_H_Exchanger"/>
    <property type="match status" value="1"/>
</dbReference>
<accession>V2Q9K8</accession>
<dbReference type="InterPro" id="IPR036721">
    <property type="entry name" value="RCK_C_sf"/>
</dbReference>
<sequence>MDIILRDITIIFAVSTIILLICAKIKVPGILGYLFTGLLIGPNGLGFISNTENVSHMAEIGVILLLFTIGLEFSLQQLIALKRSALGGGMLQVFLTSIFITILCMIMGINTELSIFIGMIVAPSSTAIVLKLLMERGEVESPYGKITTSVLIFQDIAVIPMMLIARMLAPDSESSIKDIAITLGYAIIVVVLLFAAARFIVPKLLSKVTKTRSREVFLFSIILICMIVAIITNKAGLSLALGAFLAGMIVSETGYGYQALGNVVPFKDVFTGFFFISIGMMININIFLIHPALILFLAFLIIIVKALVTTMSISILGYSLETSLKTGLALAQVGEFSFILASTGMQDGVFNEFQNSLFITIAVISMVATPFMMIYSSQIVKLISKLPLPVNIIKGYFHEKKSDKKIFNDHIIIVGFGLSGRMIAKAAIQSGIDYIVIEMNPNTVHTEKQKRTPIFYGDASQEEILDHASITKARSIVISGADFHTTKNIVETARRLNPTLIIIARTRFKSYNAALKELGASEVISEEVESAVSLLAVVFKHYYIPEENITAIEAELRQEDIAAISKKHQDKKISTLGVKGLAVETITVPVGSKYSGCSLRALDARFKYNINIIAVKSGVQIKVSPGSDDKINDRDELIVTGKNSDITVFASILNEKIEPAT</sequence>
<comment type="subcellular location">
    <subcellularLocation>
        <location evidence="1">Membrane</location>
        <topology evidence="1">Multi-pass membrane protein</topology>
    </subcellularLocation>
</comment>
<evidence type="ECO:0000256" key="7">
    <source>
        <dbReference type="ARBA" id="ARBA00023136"/>
    </source>
</evidence>
<evidence type="ECO:0000313" key="11">
    <source>
        <dbReference type="Proteomes" id="UP000017429"/>
    </source>
</evidence>
<evidence type="ECO:0000313" key="10">
    <source>
        <dbReference type="EMBL" id="USF23333.1"/>
    </source>
</evidence>
<keyword evidence="4" id="KW-0630">Potassium</keyword>
<dbReference type="Gene3D" id="3.40.50.720">
    <property type="entry name" value="NAD(P)-binding Rossmann-like Domain"/>
    <property type="match status" value="1"/>
</dbReference>
<dbReference type="RefSeq" id="WP_023276400.1">
    <property type="nucleotide sequence ID" value="NZ_CP097562.1"/>
</dbReference>
<dbReference type="GO" id="GO:0016020">
    <property type="term" value="C:membrane"/>
    <property type="evidence" value="ECO:0007669"/>
    <property type="project" value="UniProtKB-SubCell"/>
</dbReference>
<dbReference type="GO" id="GO:0015297">
    <property type="term" value="F:antiporter activity"/>
    <property type="evidence" value="ECO:0007669"/>
    <property type="project" value="InterPro"/>
</dbReference>
<dbReference type="Pfam" id="PF02080">
    <property type="entry name" value="TrkA_C"/>
    <property type="match status" value="1"/>
</dbReference>
<evidence type="ECO:0000256" key="4">
    <source>
        <dbReference type="ARBA" id="ARBA00022538"/>
    </source>
</evidence>
<evidence type="ECO:0000259" key="9">
    <source>
        <dbReference type="PROSITE" id="PS51202"/>
    </source>
</evidence>
<dbReference type="GO" id="GO:1902600">
    <property type="term" value="P:proton transmembrane transport"/>
    <property type="evidence" value="ECO:0007669"/>
    <property type="project" value="InterPro"/>
</dbReference>
<evidence type="ECO:0000259" key="8">
    <source>
        <dbReference type="PROSITE" id="PS51201"/>
    </source>
</evidence>
<protein>
    <submittedName>
        <fullName evidence="10">Glutathione-regulated potassium-efflux system protein KefB</fullName>
    </submittedName>
</protein>
<dbReference type="Gene3D" id="3.30.70.1450">
    <property type="entry name" value="Regulator of K+ conductance, C-terminal domain"/>
    <property type="match status" value="1"/>
</dbReference>
<dbReference type="PANTHER" id="PTHR42751:SF3">
    <property type="entry name" value="SODIUM_GLUTAMATE SYMPORTER"/>
    <property type="match status" value="1"/>
</dbReference>
<comment type="similarity">
    <text evidence="2">Belongs to the monovalent cation:proton antiporter 2 (CPA2) transporter (TC 2.A.37) family.</text>
</comment>
<dbReference type="SUPFAM" id="SSF51735">
    <property type="entry name" value="NAD(P)-binding Rossmann-fold domains"/>
    <property type="match status" value="1"/>
</dbReference>
<dbReference type="eggNOG" id="COG0475">
    <property type="taxonomic scope" value="Bacteria"/>
</dbReference>
<dbReference type="InterPro" id="IPR006037">
    <property type="entry name" value="RCK_C"/>
</dbReference>
<dbReference type="eggNOG" id="COG1226">
    <property type="taxonomic scope" value="Bacteria"/>
</dbReference>
<dbReference type="EMBL" id="CP097562">
    <property type="protein sequence ID" value="USF23333.1"/>
    <property type="molecule type" value="Genomic_DNA"/>
</dbReference>
<dbReference type="InterPro" id="IPR038770">
    <property type="entry name" value="Na+/solute_symporter_sf"/>
</dbReference>
<dbReference type="PANTHER" id="PTHR42751">
    <property type="entry name" value="SODIUM/HYDROGEN EXCHANGER FAMILY/TRKA DOMAIN PROTEIN"/>
    <property type="match status" value="1"/>
</dbReference>
<organism evidence="10 11">
    <name type="scientific">Mucispirillum schaedleri ASF457</name>
    <dbReference type="NCBI Taxonomy" id="1379858"/>
    <lineage>
        <taxon>Bacteria</taxon>
        <taxon>Pseudomonadati</taxon>
        <taxon>Deferribacterota</taxon>
        <taxon>Deferribacteres</taxon>
        <taxon>Deferribacterales</taxon>
        <taxon>Mucispirillaceae</taxon>
        <taxon>Mucispirillum</taxon>
    </lineage>
</organism>
<dbReference type="Gene3D" id="1.20.1530.20">
    <property type="match status" value="1"/>
</dbReference>
<evidence type="ECO:0000256" key="1">
    <source>
        <dbReference type="ARBA" id="ARBA00004141"/>
    </source>
</evidence>
<keyword evidence="5" id="KW-0812">Transmembrane</keyword>
<dbReference type="OrthoDB" id="9781411at2"/>
<keyword evidence="6" id="KW-1133">Transmembrane helix</keyword>
<dbReference type="PROSITE" id="PS51202">
    <property type="entry name" value="RCK_C"/>
    <property type="match status" value="1"/>
</dbReference>
<proteinExistence type="inferred from homology"/>
<dbReference type="Pfam" id="PF02254">
    <property type="entry name" value="TrkA_N"/>
    <property type="match status" value="1"/>
</dbReference>
<dbReference type="Proteomes" id="UP000017429">
    <property type="component" value="Chromosome"/>
</dbReference>
<dbReference type="AlphaFoldDB" id="V2Q9K8"/>
<dbReference type="InterPro" id="IPR003148">
    <property type="entry name" value="RCK_N"/>
</dbReference>
<keyword evidence="3" id="KW-0813">Transport</keyword>
<dbReference type="GO" id="GO:0006813">
    <property type="term" value="P:potassium ion transport"/>
    <property type="evidence" value="ECO:0007669"/>
    <property type="project" value="UniProtKB-KW"/>
</dbReference>
<dbReference type="SUPFAM" id="SSF116726">
    <property type="entry name" value="TrkA C-terminal domain-like"/>
    <property type="match status" value="1"/>
</dbReference>
<feature type="domain" description="RCK N-terminal" evidence="8">
    <location>
        <begin position="408"/>
        <end position="525"/>
    </location>
</feature>
<keyword evidence="4" id="KW-0406">Ion transport</keyword>
<gene>
    <name evidence="10" type="primary">kefB</name>
    <name evidence="10" type="ORF">N508_000391</name>
</gene>